<keyword evidence="4" id="KW-0808">Transferase</keyword>
<comment type="catalytic activity">
    <reaction evidence="1">
        <text>S-ubiquitinyl-[E2 ubiquitin-conjugating enzyme]-L-cysteine + [acceptor protein]-L-lysine = [E2 ubiquitin-conjugating enzyme]-L-cysteine + N(6)-ubiquitinyl-[acceptor protein]-L-lysine.</text>
        <dbReference type="EC" id="2.3.2.27"/>
    </reaction>
</comment>
<evidence type="ECO:0000256" key="4">
    <source>
        <dbReference type="ARBA" id="ARBA00022679"/>
    </source>
</evidence>
<reference evidence="10" key="1">
    <citation type="submission" date="2025-08" db="UniProtKB">
        <authorList>
            <consortium name="RefSeq"/>
        </authorList>
    </citation>
    <scope>IDENTIFICATION</scope>
</reference>
<dbReference type="PROSITE" id="PS50011">
    <property type="entry name" value="PROTEIN_KINASE_DOM"/>
    <property type="match status" value="1"/>
</dbReference>
<dbReference type="Pfam" id="PF07714">
    <property type="entry name" value="PK_Tyr_Ser-Thr"/>
    <property type="match status" value="1"/>
</dbReference>
<dbReference type="InterPro" id="IPR051348">
    <property type="entry name" value="U-box_ubiquitin_ligases"/>
</dbReference>
<dbReference type="Gene3D" id="3.30.200.20">
    <property type="entry name" value="Phosphorylase Kinase, domain 1"/>
    <property type="match status" value="1"/>
</dbReference>
<evidence type="ECO:0000256" key="2">
    <source>
        <dbReference type="ARBA" id="ARBA00004906"/>
    </source>
</evidence>
<sequence>MDLGWSSVRISSLDRQIADSDGMLDEFEEKILSWVELMASLKYQRDELLKQRDDLRIELQRERELRDGLQKERDELKNERDGLQREREQLLSERERALTRADEIRTMCQEAVGSSQVPQFFSKITSTEIERATLNLDPSKKISEGGNGRSVYRGQLRNTQVAIKMFGSDTLQDRNEFQREVDVLSKVRHPNIVSLIGVCPEDYFLVYEYLPNGSLEDRLNCRNNTPPLPWQVRTRIAADICSALIFLHSNNPNRIVHGGLKPDNILMDENFVSKLRGFSNSCLIPYNGRSARTSTPCRRIDPIIRDYIDPEFLATEELTPASDVYSFGIILLLLLTGGPALGIVQMVKSALDTDTFHEILDESAGKWPLLQAKQLAHWALRCCEQMRQRRPDLGSDVSIVLERLKFSCGASSSNHQRSEAHGEIPLHFICPIFQEIMQDPHVAADGHTYEREALKRWLDTGHDTSPMTNLRLQHRNLIPNYALRAAIQEWLQQS</sequence>
<dbReference type="Gene3D" id="1.10.510.10">
    <property type="entry name" value="Transferase(Phosphotransferase) domain 1"/>
    <property type="match status" value="1"/>
</dbReference>
<dbReference type="UniPathway" id="UPA00143"/>
<dbReference type="PANTHER" id="PTHR45647">
    <property type="entry name" value="OS02G0152300 PROTEIN"/>
    <property type="match status" value="1"/>
</dbReference>
<dbReference type="RefSeq" id="XP_010248210.1">
    <property type="nucleotide sequence ID" value="XM_010249908.2"/>
</dbReference>
<dbReference type="SUPFAM" id="SSF57850">
    <property type="entry name" value="RING/U-box"/>
    <property type="match status" value="1"/>
</dbReference>
<keyword evidence="5" id="KW-0833">Ubl conjugation pathway</keyword>
<evidence type="ECO:0000256" key="3">
    <source>
        <dbReference type="ARBA" id="ARBA00012483"/>
    </source>
</evidence>
<evidence type="ECO:0000256" key="5">
    <source>
        <dbReference type="ARBA" id="ARBA00022786"/>
    </source>
</evidence>
<keyword evidence="9" id="KW-1185">Reference proteome</keyword>
<comment type="pathway">
    <text evidence="2">Protein modification; protein ubiquitination.</text>
</comment>
<dbReference type="PROSITE" id="PS51698">
    <property type="entry name" value="U_BOX"/>
    <property type="match status" value="1"/>
</dbReference>
<dbReference type="KEGG" id="nnu:104591118"/>
<dbReference type="PANTHER" id="PTHR45647:SF100">
    <property type="entry name" value="U-BOX DOMAIN-CONTAINING PROTEIN 33"/>
    <property type="match status" value="1"/>
</dbReference>
<dbReference type="InterPro" id="IPR003613">
    <property type="entry name" value="Ubox_domain"/>
</dbReference>
<evidence type="ECO:0000313" key="10">
    <source>
        <dbReference type="RefSeq" id="XP_010248210.1"/>
    </source>
</evidence>
<dbReference type="InterPro" id="IPR011009">
    <property type="entry name" value="Kinase-like_dom_sf"/>
</dbReference>
<proteinExistence type="predicted"/>
<evidence type="ECO:0000256" key="6">
    <source>
        <dbReference type="SAM" id="Coils"/>
    </source>
</evidence>
<dbReference type="CDD" id="cd16655">
    <property type="entry name" value="RING-Ubox_WDSUB1-like"/>
    <property type="match status" value="1"/>
</dbReference>
<feature type="domain" description="U-box" evidence="8">
    <location>
        <begin position="423"/>
        <end position="494"/>
    </location>
</feature>
<dbReference type="AlphaFoldDB" id="A0A1U7ZIU1"/>
<dbReference type="OrthoDB" id="4062651at2759"/>
<dbReference type="OMA" id="SHITIAN"/>
<dbReference type="Proteomes" id="UP000189703">
    <property type="component" value="Unplaced"/>
</dbReference>
<evidence type="ECO:0000313" key="9">
    <source>
        <dbReference type="Proteomes" id="UP000189703"/>
    </source>
</evidence>
<organism evidence="9 10">
    <name type="scientific">Nelumbo nucifera</name>
    <name type="common">Sacred lotus</name>
    <dbReference type="NCBI Taxonomy" id="4432"/>
    <lineage>
        <taxon>Eukaryota</taxon>
        <taxon>Viridiplantae</taxon>
        <taxon>Streptophyta</taxon>
        <taxon>Embryophyta</taxon>
        <taxon>Tracheophyta</taxon>
        <taxon>Spermatophyta</taxon>
        <taxon>Magnoliopsida</taxon>
        <taxon>Proteales</taxon>
        <taxon>Nelumbonaceae</taxon>
        <taxon>Nelumbo</taxon>
    </lineage>
</organism>
<keyword evidence="6" id="KW-0175">Coiled coil</keyword>
<protein>
    <recommendedName>
        <fullName evidence="3">RING-type E3 ubiquitin transferase</fullName>
        <ecNumber evidence="3">2.3.2.27</ecNumber>
    </recommendedName>
</protein>
<dbReference type="GO" id="GO:0004672">
    <property type="term" value="F:protein kinase activity"/>
    <property type="evidence" value="ECO:0007669"/>
    <property type="project" value="InterPro"/>
</dbReference>
<dbReference type="eggNOG" id="ENOG502QQ1P">
    <property type="taxonomic scope" value="Eukaryota"/>
</dbReference>
<dbReference type="EC" id="2.3.2.27" evidence="3"/>
<dbReference type="GeneID" id="104591118"/>
<feature type="domain" description="Protein kinase" evidence="7">
    <location>
        <begin position="136"/>
        <end position="404"/>
    </location>
</feature>
<evidence type="ECO:0000259" key="8">
    <source>
        <dbReference type="PROSITE" id="PS51698"/>
    </source>
</evidence>
<dbReference type="GO" id="GO:0061630">
    <property type="term" value="F:ubiquitin protein ligase activity"/>
    <property type="evidence" value="ECO:0007669"/>
    <property type="project" value="UniProtKB-EC"/>
</dbReference>
<dbReference type="InterPro" id="IPR013083">
    <property type="entry name" value="Znf_RING/FYVE/PHD"/>
</dbReference>
<feature type="coiled-coil region" evidence="6">
    <location>
        <begin position="38"/>
        <end position="100"/>
    </location>
</feature>
<dbReference type="GO" id="GO:0016567">
    <property type="term" value="P:protein ubiquitination"/>
    <property type="evidence" value="ECO:0007669"/>
    <property type="project" value="UniProtKB-UniPathway"/>
</dbReference>
<evidence type="ECO:0000256" key="1">
    <source>
        <dbReference type="ARBA" id="ARBA00000900"/>
    </source>
</evidence>
<evidence type="ECO:0000259" key="7">
    <source>
        <dbReference type="PROSITE" id="PS50011"/>
    </source>
</evidence>
<dbReference type="InParanoid" id="A0A1U7ZIU1"/>
<dbReference type="SMART" id="SM00504">
    <property type="entry name" value="Ubox"/>
    <property type="match status" value="1"/>
</dbReference>
<accession>A0A1U7ZIU1</accession>
<dbReference type="InterPro" id="IPR001245">
    <property type="entry name" value="Ser-Thr/Tyr_kinase_cat_dom"/>
</dbReference>
<name>A0A1U7ZIU1_NELNU</name>
<gene>
    <name evidence="10" type="primary">LOC104591118</name>
</gene>
<dbReference type="SUPFAM" id="SSF56112">
    <property type="entry name" value="Protein kinase-like (PK-like)"/>
    <property type="match status" value="1"/>
</dbReference>
<dbReference type="Pfam" id="PF04564">
    <property type="entry name" value="U-box"/>
    <property type="match status" value="1"/>
</dbReference>
<dbReference type="Gene3D" id="3.30.40.10">
    <property type="entry name" value="Zinc/RING finger domain, C3HC4 (zinc finger)"/>
    <property type="match status" value="1"/>
</dbReference>
<dbReference type="InterPro" id="IPR000719">
    <property type="entry name" value="Prot_kinase_dom"/>
</dbReference>
<dbReference type="GO" id="GO:0005524">
    <property type="term" value="F:ATP binding"/>
    <property type="evidence" value="ECO:0007669"/>
    <property type="project" value="InterPro"/>
</dbReference>